<protein>
    <submittedName>
        <fullName evidence="3">DUF4157 domain-containing protein</fullName>
    </submittedName>
</protein>
<comment type="caution">
    <text evidence="3">The sequence shown here is derived from an EMBL/GenBank/DDBJ whole genome shotgun (WGS) entry which is preliminary data.</text>
</comment>
<accession>A0ABV5J8P0</accession>
<feature type="compositionally biased region" description="Basic and acidic residues" evidence="1">
    <location>
        <begin position="118"/>
        <end position="132"/>
    </location>
</feature>
<evidence type="ECO:0000313" key="4">
    <source>
        <dbReference type="Proteomes" id="UP001589654"/>
    </source>
</evidence>
<evidence type="ECO:0000313" key="3">
    <source>
        <dbReference type="EMBL" id="MFB9212545.1"/>
    </source>
</evidence>
<feature type="compositionally biased region" description="Polar residues" evidence="1">
    <location>
        <begin position="146"/>
        <end position="158"/>
    </location>
</feature>
<dbReference type="Proteomes" id="UP001589654">
    <property type="component" value="Unassembled WGS sequence"/>
</dbReference>
<feature type="compositionally biased region" description="Acidic residues" evidence="1">
    <location>
        <begin position="136"/>
        <end position="145"/>
    </location>
</feature>
<feature type="compositionally biased region" description="Basic and acidic residues" evidence="1">
    <location>
        <begin position="29"/>
        <end position="45"/>
    </location>
</feature>
<evidence type="ECO:0000259" key="2">
    <source>
        <dbReference type="Pfam" id="PF13699"/>
    </source>
</evidence>
<proteinExistence type="predicted"/>
<evidence type="ECO:0000256" key="1">
    <source>
        <dbReference type="SAM" id="MobiDB-lite"/>
    </source>
</evidence>
<dbReference type="Pfam" id="PF13699">
    <property type="entry name" value="eCIS_core"/>
    <property type="match status" value="1"/>
</dbReference>
<dbReference type="InterPro" id="IPR025295">
    <property type="entry name" value="eCIS_core_dom"/>
</dbReference>
<feature type="region of interest" description="Disordered" evidence="1">
    <location>
        <begin position="1"/>
        <end position="158"/>
    </location>
</feature>
<keyword evidence="4" id="KW-1185">Reference proteome</keyword>
<organism evidence="3 4">
    <name type="scientific">Echinicola jeungdonensis</name>
    <dbReference type="NCBI Taxonomy" id="709343"/>
    <lineage>
        <taxon>Bacteria</taxon>
        <taxon>Pseudomonadati</taxon>
        <taxon>Bacteroidota</taxon>
        <taxon>Cytophagia</taxon>
        <taxon>Cytophagales</taxon>
        <taxon>Cyclobacteriaceae</taxon>
        <taxon>Echinicola</taxon>
    </lineage>
</organism>
<sequence>MKSFNSKTYRPNSKSSAQRKDSFFQAKLNMEKPGDRYEQEADAKTDQVLAELDNHSTKAAIAEPAIQTQREEEHQLKSKEDQSKLESKSEQPIAETVTPVVQQQAEEDQIQEKEEEELQKKEEEEVQKKEEIGSGEGEDPGEEETNVQMNGGDENQVSPSLEQNIQQSSGGQHMDSEVKGNMESGFGADFSGVNIHTDSNAVKMNQEIGAKAFTHGNDIYFNEGQYQPNTSSGQHLLAHELTHTIQQGSSPAVQGKMVQKEDNEDTETFPDSTEKYNLNTSPPKIIINSLPVPPIKSDASKIPGEQLFRANNFNRSDDNDPAHLIKWKNEVDSSGVKSKMESLGFEPNHNYVVRHYRKAKSLRIGDTNILSNRLLLPYWNQAGDYTEFDVDHYVELQIAGWPKSSWGNNLTNYWLLNSDANQASGRKILSSIRNNTANQVKNDENSKEALKSLDIDVDRLRTNTNIYNAIKGRFDIYFNSLSGSSEYAVGDSHSWPQRKILSGDHIDTLMEGRANNKGARESKSIKVYDLEDPQPQASKPFNDHDDKVNSEILGSSSEIKIFRDSFGASPFNITWDTEENTLNLESGGSAFVNLRRGIKGIVSPTQVQFDRENLNSNAGHITVNLKQFDGAVKPEVRQGLIWPIHRLPGAQFAGYLELNDLMTAINEAQPNVTIFSPANVQNIGFDPEKGIVAGGEIASNLPIFDQLDLQYSMEEGDFKIYRVFTKGDFNFPSPFEIDEVTLILSVGTRSGIGISGQVNFGIDQVGEGHIGAAASTSRGFELEGAFNFDSDLFDPAEINVEYKDNIWTIGGEIGIPEGKVRGVKSATINASYSENNFTATGEAELDVPGIERGNMTVEYGEEGFAISGDFDISSDVPGISGGNVEARVAKPAGEEEYDVFVSGTAQPDIPGIDTSLTVTYDNGALTIEGSASYKRGMLSGTVNVGATNRPIGDDGEPEGEPDDTVRVYGGGSLTLQLTPWLAATAGVNFLPNGEIEVTARLESDSYEVFPRKEINKNLFTVPTIEIPLFAIPLGPRSIGLVAQIGGGLDFTAGFGPGELRNLSAEITYNPEREEETTLSGHGEFVIPADAGLTLRGDLSLGVSVTIASLTGGIELAGTLGLEGEAAAEVDVNWSPQTGITLDAEGRVTVNPQFTFDINAFARASLGIGWFSISETWRHNLASYEWGPGIEFGVVFPIHYQEGEPFDMSFDDIEVIYPDLDVVDMAKDLAGDIKNDLFD</sequence>
<feature type="domain" description="eCIS core" evidence="2">
    <location>
        <begin position="174"/>
        <end position="249"/>
    </location>
</feature>
<name>A0ABV5J8P0_9BACT</name>
<feature type="compositionally biased region" description="Acidic residues" evidence="1">
    <location>
        <begin position="105"/>
        <end position="117"/>
    </location>
</feature>
<reference evidence="3 4" key="1">
    <citation type="submission" date="2024-09" db="EMBL/GenBank/DDBJ databases">
        <authorList>
            <person name="Sun Q."/>
            <person name="Mori K."/>
        </authorList>
    </citation>
    <scope>NUCLEOTIDE SEQUENCE [LARGE SCALE GENOMIC DNA]</scope>
    <source>
        <strain evidence="3 4">CECT 7682</strain>
    </source>
</reference>
<feature type="compositionally biased region" description="Polar residues" evidence="1">
    <location>
        <begin position="1"/>
        <end position="16"/>
    </location>
</feature>
<feature type="compositionally biased region" description="Basic and acidic residues" evidence="1">
    <location>
        <begin position="69"/>
        <end position="89"/>
    </location>
</feature>
<dbReference type="RefSeq" id="WP_290249396.1">
    <property type="nucleotide sequence ID" value="NZ_JAUFQT010000002.1"/>
</dbReference>
<gene>
    <name evidence="3" type="ORF">ACFFUR_12070</name>
</gene>
<dbReference type="EMBL" id="JBHMEW010000062">
    <property type="protein sequence ID" value="MFB9212545.1"/>
    <property type="molecule type" value="Genomic_DNA"/>
</dbReference>